<dbReference type="EMBL" id="MFZI01000061">
    <property type="protein sequence ID" value="OGK18906.1"/>
    <property type="molecule type" value="Genomic_DNA"/>
</dbReference>
<name>A0A1F7GJN9_9BACT</name>
<evidence type="ECO:0000313" key="2">
    <source>
        <dbReference type="Proteomes" id="UP000177026"/>
    </source>
</evidence>
<dbReference type="AlphaFoldDB" id="A0A1F7GJN9"/>
<accession>A0A1F7GJN9</accession>
<evidence type="ECO:0000313" key="1">
    <source>
        <dbReference type="EMBL" id="OGK18906.1"/>
    </source>
</evidence>
<dbReference type="Gene3D" id="3.40.50.450">
    <property type="match status" value="1"/>
</dbReference>
<comment type="caution">
    <text evidence="1">The sequence shown here is derived from an EMBL/GenBank/DDBJ whole genome shotgun (WGS) entry which is preliminary data.</text>
</comment>
<proteinExistence type="predicted"/>
<dbReference type="Gene3D" id="2.60.120.560">
    <property type="entry name" value="Exo-inulinase, domain 1"/>
    <property type="match status" value="1"/>
</dbReference>
<sequence length="338" mass="39478">MNRIKKLQLFFAIPCGEFFRIQNNIIKTVCRTFNIDFIIIEDHSKTDFLWKKITNGIDNSDYFVADISSKSLNVILELGYALREKKSRYTAIFISNNIDPPVDIQGLTLQKYNSFSDFREKLIKWIGDNIPINPNILPAYEIEDLPTEDFKDLDRFIKLWNAPGGSFSLTHEGLRVMNAHFPIMTNYLAPLKNYEFEFKTRIVNGAVGWAVKGTKHYASIVPQFCVMFNIDKDNKLTPHIFNINKYLMEHGGYRPFNEKVKKVSLKKSNEGWFNIKTVIKDDVITIFNEGNKIFEDDFSVEPYKEYFDFPNKQGEVGFRCYQGVEEAVIQYFKIREIL</sequence>
<dbReference type="Proteomes" id="UP000177026">
    <property type="component" value="Unassembled WGS sequence"/>
</dbReference>
<organism evidence="1 2">
    <name type="scientific">Candidatus Roizmanbacteria bacterium RIFCSPHIGHO2_01_FULL_39_8</name>
    <dbReference type="NCBI Taxonomy" id="1802033"/>
    <lineage>
        <taxon>Bacteria</taxon>
        <taxon>Candidatus Roizmaniibacteriota</taxon>
    </lineage>
</organism>
<gene>
    <name evidence="1" type="ORF">A2866_02550</name>
</gene>
<protein>
    <submittedName>
        <fullName evidence="1">Uncharacterized protein</fullName>
    </submittedName>
</protein>
<reference evidence="1 2" key="1">
    <citation type="journal article" date="2016" name="Nat. Commun.">
        <title>Thousands of microbial genomes shed light on interconnected biogeochemical processes in an aquifer system.</title>
        <authorList>
            <person name="Anantharaman K."/>
            <person name="Brown C.T."/>
            <person name="Hug L.A."/>
            <person name="Sharon I."/>
            <person name="Castelle C.J."/>
            <person name="Probst A.J."/>
            <person name="Thomas B.C."/>
            <person name="Singh A."/>
            <person name="Wilkins M.J."/>
            <person name="Karaoz U."/>
            <person name="Brodie E.L."/>
            <person name="Williams K.H."/>
            <person name="Hubbard S.S."/>
            <person name="Banfield J.F."/>
        </authorList>
    </citation>
    <scope>NUCLEOTIDE SEQUENCE [LARGE SCALE GENOMIC DNA]</scope>
</reference>